<accession>A0A1X2I8P7</accession>
<evidence type="ECO:0000313" key="1">
    <source>
        <dbReference type="EMBL" id="ORZ11558.1"/>
    </source>
</evidence>
<sequence length="89" mass="9967">MSLPKTRKKKKKKIPLLMMLKMLKKGMLIIPMVVVVVVAVCVLCVMASSMNSGCRLGCIVNARPMRMANCPRSTSYGKIWAWILPRTTN</sequence>
<comment type="caution">
    <text evidence="1">The sequence shown here is derived from an EMBL/GenBank/DDBJ whole genome shotgun (WGS) entry which is preliminary data.</text>
</comment>
<keyword evidence="2" id="KW-1185">Reference proteome</keyword>
<dbReference type="Proteomes" id="UP000193560">
    <property type="component" value="Unassembled WGS sequence"/>
</dbReference>
<gene>
    <name evidence="1" type="ORF">BCR42DRAFT_421331</name>
</gene>
<dbReference type="EMBL" id="MCGE01000021">
    <property type="protein sequence ID" value="ORZ11558.1"/>
    <property type="molecule type" value="Genomic_DNA"/>
</dbReference>
<name>A0A1X2I8P7_9FUNG</name>
<evidence type="ECO:0000313" key="2">
    <source>
        <dbReference type="Proteomes" id="UP000193560"/>
    </source>
</evidence>
<protein>
    <submittedName>
        <fullName evidence="1">Uncharacterized protein</fullName>
    </submittedName>
</protein>
<reference evidence="1 2" key="1">
    <citation type="submission" date="2016-07" db="EMBL/GenBank/DDBJ databases">
        <title>Pervasive Adenine N6-methylation of Active Genes in Fungi.</title>
        <authorList>
            <consortium name="DOE Joint Genome Institute"/>
            <person name="Mondo S.J."/>
            <person name="Dannebaum R.O."/>
            <person name="Kuo R.C."/>
            <person name="Labutti K."/>
            <person name="Haridas S."/>
            <person name="Kuo A."/>
            <person name="Salamov A."/>
            <person name="Ahrendt S.R."/>
            <person name="Lipzen A."/>
            <person name="Sullivan W."/>
            <person name="Andreopoulos W.B."/>
            <person name="Clum A."/>
            <person name="Lindquist E."/>
            <person name="Daum C."/>
            <person name="Ramamoorthy G.K."/>
            <person name="Gryganskyi A."/>
            <person name="Culley D."/>
            <person name="Magnuson J.K."/>
            <person name="James T.Y."/>
            <person name="O'Malley M.A."/>
            <person name="Stajich J.E."/>
            <person name="Spatafora J.W."/>
            <person name="Visel A."/>
            <person name="Grigoriev I.V."/>
        </authorList>
    </citation>
    <scope>NUCLEOTIDE SEQUENCE [LARGE SCALE GENOMIC DNA]</scope>
    <source>
        <strain evidence="1 2">NRRL 1336</strain>
    </source>
</reference>
<dbReference type="AlphaFoldDB" id="A0A1X2I8P7"/>
<organism evidence="1 2">
    <name type="scientific">Absidia repens</name>
    <dbReference type="NCBI Taxonomy" id="90262"/>
    <lineage>
        <taxon>Eukaryota</taxon>
        <taxon>Fungi</taxon>
        <taxon>Fungi incertae sedis</taxon>
        <taxon>Mucoromycota</taxon>
        <taxon>Mucoromycotina</taxon>
        <taxon>Mucoromycetes</taxon>
        <taxon>Mucorales</taxon>
        <taxon>Cunninghamellaceae</taxon>
        <taxon>Absidia</taxon>
    </lineage>
</organism>
<proteinExistence type="predicted"/>